<gene>
    <name evidence="1" type="ORF">ROSINTL182_07638</name>
</gene>
<dbReference type="EMBL" id="ABYJ02000122">
    <property type="protein sequence ID" value="EEV00437.1"/>
    <property type="molecule type" value="Genomic_DNA"/>
</dbReference>
<dbReference type="HOGENOM" id="CLU_3295867_0_0_9"/>
<organism evidence="1 2">
    <name type="scientific">Roseburia intestinalis L1-82</name>
    <dbReference type="NCBI Taxonomy" id="536231"/>
    <lineage>
        <taxon>Bacteria</taxon>
        <taxon>Bacillati</taxon>
        <taxon>Bacillota</taxon>
        <taxon>Clostridia</taxon>
        <taxon>Lachnospirales</taxon>
        <taxon>Lachnospiraceae</taxon>
        <taxon>Roseburia</taxon>
    </lineage>
</organism>
<sequence length="40" mass="4540">MNLIKNFIIHLISSPFLTRLCHPNFCKRITSSKNPAAPIC</sequence>
<evidence type="ECO:0000313" key="1">
    <source>
        <dbReference type="EMBL" id="EEV00437.1"/>
    </source>
</evidence>
<dbReference type="AlphaFoldDB" id="C7GCK1"/>
<evidence type="ECO:0000313" key="2">
    <source>
        <dbReference type="Proteomes" id="UP000004828"/>
    </source>
</evidence>
<comment type="caution">
    <text evidence="1">The sequence shown here is derived from an EMBL/GenBank/DDBJ whole genome shotgun (WGS) entry which is preliminary data.</text>
</comment>
<protein>
    <submittedName>
        <fullName evidence="1">Uncharacterized protein</fullName>
    </submittedName>
</protein>
<reference evidence="1 2" key="1">
    <citation type="submission" date="2009-08" db="EMBL/GenBank/DDBJ databases">
        <authorList>
            <person name="Weinstock G."/>
            <person name="Sodergren E."/>
            <person name="Clifton S."/>
            <person name="Fulton L."/>
            <person name="Fulton B."/>
            <person name="Courtney L."/>
            <person name="Fronick C."/>
            <person name="Harrison M."/>
            <person name="Strong C."/>
            <person name="Farmer C."/>
            <person name="Delahaunty K."/>
            <person name="Markovic C."/>
            <person name="Hall O."/>
            <person name="Minx P."/>
            <person name="Tomlinson C."/>
            <person name="Mitreva M."/>
            <person name="Nelson J."/>
            <person name="Hou S."/>
            <person name="Wollam A."/>
            <person name="Pepin K.H."/>
            <person name="Johnson M."/>
            <person name="Bhonagiri V."/>
            <person name="Nash W.E."/>
            <person name="Warren W."/>
            <person name="Chinwalla A."/>
            <person name="Mardis E.R."/>
            <person name="Wilson R.K."/>
        </authorList>
    </citation>
    <scope>NUCLEOTIDE SEQUENCE [LARGE SCALE GENOMIC DNA]</scope>
    <source>
        <strain evidence="1 2">L1-82</strain>
    </source>
</reference>
<proteinExistence type="predicted"/>
<accession>C7GCK1</accession>
<name>C7GCK1_9FIRM</name>
<dbReference type="Proteomes" id="UP000004828">
    <property type="component" value="Unassembled WGS sequence"/>
</dbReference>